<feature type="chain" id="PRO_5006891619" evidence="1">
    <location>
        <begin position="27"/>
        <end position="162"/>
    </location>
</feature>
<dbReference type="EMBL" id="LKLU01000111">
    <property type="protein sequence ID" value="KSU19376.1"/>
    <property type="molecule type" value="Genomic_DNA"/>
</dbReference>
<dbReference type="PATRIC" id="fig|1360.114.peg.2445"/>
<gene>
    <name evidence="2" type="ORF">M20_2058</name>
</gene>
<protein>
    <submittedName>
        <fullName evidence="2">Uncharacterized protein</fullName>
    </submittedName>
</protein>
<feature type="signal peptide" evidence="1">
    <location>
        <begin position="1"/>
        <end position="26"/>
    </location>
</feature>
<evidence type="ECO:0000256" key="1">
    <source>
        <dbReference type="SAM" id="SignalP"/>
    </source>
</evidence>
<reference evidence="3" key="1">
    <citation type="submission" date="2015-10" db="EMBL/GenBank/DDBJ databases">
        <title>Draft Genome Sequences of 11 Lactococcus lactis subspecies cremoris strains.</title>
        <authorList>
            <person name="Wels M."/>
            <person name="Backus L."/>
            <person name="Boekhorst J."/>
            <person name="Dijkstra A."/>
            <person name="Beerthuizen M."/>
            <person name="Kelly W."/>
            <person name="Siezen R."/>
            <person name="Bachmann H."/>
            <person name="Van Hijum S."/>
        </authorList>
    </citation>
    <scope>NUCLEOTIDE SEQUENCE [LARGE SCALE GENOMIC DNA]</scope>
    <source>
        <strain evidence="3">M20</strain>
    </source>
</reference>
<accession>A0A0V8E0K0</accession>
<keyword evidence="1" id="KW-0732">Signal</keyword>
<dbReference type="RefSeq" id="WP_058212076.1">
    <property type="nucleotide sequence ID" value="NZ_LKLU01000111.1"/>
</dbReference>
<comment type="caution">
    <text evidence="2">The sequence shown here is derived from an EMBL/GenBank/DDBJ whole genome shotgun (WGS) entry which is preliminary data.</text>
</comment>
<dbReference type="Proteomes" id="UP000053719">
    <property type="component" value="Unassembled WGS sequence"/>
</dbReference>
<evidence type="ECO:0000313" key="2">
    <source>
        <dbReference type="EMBL" id="KSU19376.1"/>
    </source>
</evidence>
<dbReference type="AlphaFoldDB" id="A0A0V8E0K0"/>
<organism evidence="2 3">
    <name type="scientific">Lactococcus lactis subsp. lactis</name>
    <name type="common">Streptococcus lactis</name>
    <dbReference type="NCBI Taxonomy" id="1360"/>
    <lineage>
        <taxon>Bacteria</taxon>
        <taxon>Bacillati</taxon>
        <taxon>Bacillota</taxon>
        <taxon>Bacilli</taxon>
        <taxon>Lactobacillales</taxon>
        <taxon>Streptococcaceae</taxon>
        <taxon>Lactococcus</taxon>
    </lineage>
</organism>
<sequence length="162" mass="17148">MKKFILSAVLCGGVLVASSSILTVHADDTLKGTTAVNSEVVKGDVTLKVDEATDFGQKALNSVVDFGSKYINYTVTDYSGDVKGFTISAKLTDTDDKRSLKIGDVELSGQEAPVVTKATDAVGENTDKVVAALKYTGVEKVQKYVSSIEWSLTKGTTAQISE</sequence>
<proteinExistence type="predicted"/>
<name>A0A0V8E0K0_LACLL</name>
<evidence type="ECO:0000313" key="3">
    <source>
        <dbReference type="Proteomes" id="UP000053719"/>
    </source>
</evidence>